<keyword evidence="4" id="KW-1185">Reference proteome</keyword>
<comment type="caution">
    <text evidence="3">The sequence shown here is derived from an EMBL/GenBank/DDBJ whole genome shotgun (WGS) entry which is preliminary data.</text>
</comment>
<comment type="similarity">
    <text evidence="1">Belongs to the metallo-dependent hydrolases superfamily.</text>
</comment>
<gene>
    <name evidence="3" type="ORF">HW115_01015</name>
</gene>
<proteinExistence type="inferred from homology"/>
<evidence type="ECO:0000313" key="3">
    <source>
        <dbReference type="EMBL" id="NWK54175.1"/>
    </source>
</evidence>
<evidence type="ECO:0000256" key="1">
    <source>
        <dbReference type="ARBA" id="ARBA00038310"/>
    </source>
</evidence>
<protein>
    <submittedName>
        <fullName evidence="3">Amidohydrolase family protein</fullName>
    </submittedName>
</protein>
<dbReference type="RefSeq" id="WP_178930718.1">
    <property type="nucleotide sequence ID" value="NZ_JACBAZ010000001.1"/>
</dbReference>
<evidence type="ECO:0000313" key="4">
    <source>
        <dbReference type="Proteomes" id="UP000557872"/>
    </source>
</evidence>
<name>A0A851GFX8_9BACT</name>
<evidence type="ECO:0000259" key="2">
    <source>
        <dbReference type="Pfam" id="PF04909"/>
    </source>
</evidence>
<dbReference type="GO" id="GO:0016787">
    <property type="term" value="F:hydrolase activity"/>
    <property type="evidence" value="ECO:0007669"/>
    <property type="project" value="UniProtKB-KW"/>
</dbReference>
<dbReference type="Pfam" id="PF04909">
    <property type="entry name" value="Amidohydro_2"/>
    <property type="match status" value="1"/>
</dbReference>
<dbReference type="PANTHER" id="PTHR43569">
    <property type="entry name" value="AMIDOHYDROLASE"/>
    <property type="match status" value="1"/>
</dbReference>
<accession>A0A851GFX8</accession>
<dbReference type="InterPro" id="IPR032466">
    <property type="entry name" value="Metal_Hydrolase"/>
</dbReference>
<feature type="domain" description="Amidohydrolase-related" evidence="2">
    <location>
        <begin position="3"/>
        <end position="270"/>
    </location>
</feature>
<dbReference type="Gene3D" id="3.20.20.140">
    <property type="entry name" value="Metal-dependent hydrolases"/>
    <property type="match status" value="1"/>
</dbReference>
<dbReference type="InterPro" id="IPR006680">
    <property type="entry name" value="Amidohydro-rel"/>
</dbReference>
<dbReference type="AlphaFoldDB" id="A0A851GFX8"/>
<dbReference type="PANTHER" id="PTHR43569:SF2">
    <property type="entry name" value="AMIDOHYDROLASE-RELATED DOMAIN-CONTAINING PROTEIN"/>
    <property type="match status" value="1"/>
</dbReference>
<organism evidence="3 4">
    <name type="scientific">Oceaniferula marina</name>
    <dbReference type="NCBI Taxonomy" id="2748318"/>
    <lineage>
        <taxon>Bacteria</taxon>
        <taxon>Pseudomonadati</taxon>
        <taxon>Verrucomicrobiota</taxon>
        <taxon>Verrucomicrobiia</taxon>
        <taxon>Verrucomicrobiales</taxon>
        <taxon>Verrucomicrobiaceae</taxon>
        <taxon>Oceaniferula</taxon>
    </lineage>
</organism>
<keyword evidence="3" id="KW-0378">Hydrolase</keyword>
<sequence length="275" mass="31531">MKIDAHHHFWKYDPVEYDWIDDSMSTIRRSFLPDDLKAEIDQAGIDGVVSVQARQSLEETDWLLGMAAENDFVKGVVGWLPLADESIDTILDRYKGASKLKALRHVVQGLPAGFFDDDDFNRGIRSLTARGLVYDILIFENQLEEAIRFVDRHPNQVFVLDHIAKPQIKDKLLQPWQENMRELAKRENVTCKLSGMVTEADFNAWTEEQMLPYLESTLEAFGPDRLMFGSDWPVCLVASRYQQWVDLIQRFIDPLSTQEQASIMGGTAVSSYQLD</sequence>
<reference evidence="3 4" key="1">
    <citation type="submission" date="2020-07" db="EMBL/GenBank/DDBJ databases">
        <title>Roseicoccus Jingziensis gen. nov., sp. nov., isolated from coastal seawater.</title>
        <authorList>
            <person name="Feng X."/>
        </authorList>
    </citation>
    <scope>NUCLEOTIDE SEQUENCE [LARGE SCALE GENOMIC DNA]</scope>
    <source>
        <strain evidence="3 4">N1E253</strain>
    </source>
</reference>
<dbReference type="Proteomes" id="UP000557872">
    <property type="component" value="Unassembled WGS sequence"/>
</dbReference>
<dbReference type="InterPro" id="IPR052350">
    <property type="entry name" value="Metallo-dep_Lactonases"/>
</dbReference>
<dbReference type="EMBL" id="JACBAZ010000001">
    <property type="protein sequence ID" value="NWK54175.1"/>
    <property type="molecule type" value="Genomic_DNA"/>
</dbReference>
<dbReference type="SUPFAM" id="SSF51556">
    <property type="entry name" value="Metallo-dependent hydrolases"/>
    <property type="match status" value="1"/>
</dbReference>